<evidence type="ECO:0000313" key="2">
    <source>
        <dbReference type="Proteomes" id="UP000059680"/>
    </source>
</evidence>
<gene>
    <name evidence="1" type="ordered locus">Os05g0375044</name>
    <name evidence="1" type="ORF">OSNPB_050375044</name>
</gene>
<organism evidence="1 2">
    <name type="scientific">Oryza sativa subsp. japonica</name>
    <name type="common">Rice</name>
    <dbReference type="NCBI Taxonomy" id="39947"/>
    <lineage>
        <taxon>Eukaryota</taxon>
        <taxon>Viridiplantae</taxon>
        <taxon>Streptophyta</taxon>
        <taxon>Embryophyta</taxon>
        <taxon>Tracheophyta</taxon>
        <taxon>Spermatophyta</taxon>
        <taxon>Magnoliopsida</taxon>
        <taxon>Liliopsida</taxon>
        <taxon>Poales</taxon>
        <taxon>Poaceae</taxon>
        <taxon>BOP clade</taxon>
        <taxon>Oryzoideae</taxon>
        <taxon>Oryzeae</taxon>
        <taxon>Oryzinae</taxon>
        <taxon>Oryza</taxon>
        <taxon>Oryza sativa</taxon>
    </lineage>
</organism>
<reference evidence="1 2" key="3">
    <citation type="journal article" date="2013" name="Rice">
        <title>Improvement of the Oryza sativa Nipponbare reference genome using next generation sequence and optical map data.</title>
        <authorList>
            <person name="Kawahara Y."/>
            <person name="de la Bastide M."/>
            <person name="Hamilton J.P."/>
            <person name="Kanamori H."/>
            <person name="McCombie W.R."/>
            <person name="Ouyang S."/>
            <person name="Schwartz D.C."/>
            <person name="Tanaka T."/>
            <person name="Wu J."/>
            <person name="Zhou S."/>
            <person name="Childs K.L."/>
            <person name="Davidson R.M."/>
            <person name="Lin H."/>
            <person name="Quesada-Ocampo L."/>
            <person name="Vaillancourt B."/>
            <person name="Sakai H."/>
            <person name="Lee S.S."/>
            <person name="Kim J."/>
            <person name="Numa H."/>
            <person name="Itoh T."/>
            <person name="Buell C.R."/>
            <person name="Matsumoto T."/>
        </authorList>
    </citation>
    <scope>NUCLEOTIDE SEQUENCE [LARGE SCALE GENOMIC DNA]</scope>
    <source>
        <strain evidence="2">cv. Nipponbare</strain>
    </source>
</reference>
<reference evidence="2" key="1">
    <citation type="journal article" date="2005" name="Nature">
        <title>The map-based sequence of the rice genome.</title>
        <authorList>
            <consortium name="International rice genome sequencing project (IRGSP)"/>
            <person name="Matsumoto T."/>
            <person name="Wu J."/>
            <person name="Kanamori H."/>
            <person name="Katayose Y."/>
            <person name="Fujisawa M."/>
            <person name="Namiki N."/>
            <person name="Mizuno H."/>
            <person name="Yamamoto K."/>
            <person name="Antonio B.A."/>
            <person name="Baba T."/>
            <person name="Sakata K."/>
            <person name="Nagamura Y."/>
            <person name="Aoki H."/>
            <person name="Arikawa K."/>
            <person name="Arita K."/>
            <person name="Bito T."/>
            <person name="Chiden Y."/>
            <person name="Fujitsuka N."/>
            <person name="Fukunaka R."/>
            <person name="Hamada M."/>
            <person name="Harada C."/>
            <person name="Hayashi A."/>
            <person name="Hijishita S."/>
            <person name="Honda M."/>
            <person name="Hosokawa S."/>
            <person name="Ichikawa Y."/>
            <person name="Idonuma A."/>
            <person name="Iijima M."/>
            <person name="Ikeda M."/>
            <person name="Ikeno M."/>
            <person name="Ito K."/>
            <person name="Ito S."/>
            <person name="Ito T."/>
            <person name="Ito Y."/>
            <person name="Ito Y."/>
            <person name="Iwabuchi A."/>
            <person name="Kamiya K."/>
            <person name="Karasawa W."/>
            <person name="Kurita K."/>
            <person name="Katagiri S."/>
            <person name="Kikuta A."/>
            <person name="Kobayashi H."/>
            <person name="Kobayashi N."/>
            <person name="Machita K."/>
            <person name="Maehara T."/>
            <person name="Masukawa M."/>
            <person name="Mizubayashi T."/>
            <person name="Mukai Y."/>
            <person name="Nagasaki H."/>
            <person name="Nagata Y."/>
            <person name="Naito S."/>
            <person name="Nakashima M."/>
            <person name="Nakama Y."/>
            <person name="Nakamichi Y."/>
            <person name="Nakamura M."/>
            <person name="Meguro A."/>
            <person name="Negishi M."/>
            <person name="Ohta I."/>
            <person name="Ohta T."/>
            <person name="Okamoto M."/>
            <person name="Ono N."/>
            <person name="Saji S."/>
            <person name="Sakaguchi M."/>
            <person name="Sakai K."/>
            <person name="Shibata M."/>
            <person name="Shimokawa T."/>
            <person name="Song J."/>
            <person name="Takazaki Y."/>
            <person name="Terasawa K."/>
            <person name="Tsugane M."/>
            <person name="Tsuji K."/>
            <person name="Ueda S."/>
            <person name="Waki K."/>
            <person name="Yamagata H."/>
            <person name="Yamamoto M."/>
            <person name="Yamamoto S."/>
            <person name="Yamane H."/>
            <person name="Yoshiki S."/>
            <person name="Yoshihara R."/>
            <person name="Yukawa K."/>
            <person name="Zhong H."/>
            <person name="Yano M."/>
            <person name="Yuan Q."/>
            <person name="Ouyang S."/>
            <person name="Liu J."/>
            <person name="Jones K.M."/>
            <person name="Gansberger K."/>
            <person name="Moffat K."/>
            <person name="Hill J."/>
            <person name="Bera J."/>
            <person name="Fadrosh D."/>
            <person name="Jin S."/>
            <person name="Johri S."/>
            <person name="Kim M."/>
            <person name="Overton L."/>
            <person name="Reardon M."/>
            <person name="Tsitrin T."/>
            <person name="Vuong H."/>
            <person name="Weaver B."/>
            <person name="Ciecko A."/>
            <person name="Tallon L."/>
            <person name="Jackson J."/>
            <person name="Pai G."/>
            <person name="Aken S.V."/>
            <person name="Utterback T."/>
            <person name="Reidmuller S."/>
            <person name="Feldblyum T."/>
            <person name="Hsiao J."/>
            <person name="Zismann V."/>
            <person name="Iobst S."/>
            <person name="de Vazeille A.R."/>
            <person name="Buell C.R."/>
            <person name="Ying K."/>
            <person name="Li Y."/>
            <person name="Lu T."/>
            <person name="Huang Y."/>
            <person name="Zhao Q."/>
            <person name="Feng Q."/>
            <person name="Zhang L."/>
            <person name="Zhu J."/>
            <person name="Weng Q."/>
            <person name="Mu J."/>
            <person name="Lu Y."/>
            <person name="Fan D."/>
            <person name="Liu Y."/>
            <person name="Guan J."/>
            <person name="Zhang Y."/>
            <person name="Yu S."/>
            <person name="Liu X."/>
            <person name="Zhang Y."/>
            <person name="Hong G."/>
            <person name="Han B."/>
            <person name="Choisne N."/>
            <person name="Demange N."/>
            <person name="Orjeda G."/>
            <person name="Samain S."/>
            <person name="Cattolico L."/>
            <person name="Pelletier E."/>
            <person name="Couloux A."/>
            <person name="Segurens B."/>
            <person name="Wincker P."/>
            <person name="D'Hont A."/>
            <person name="Scarpelli C."/>
            <person name="Weissenbach J."/>
            <person name="Salanoubat M."/>
            <person name="Quetier F."/>
            <person name="Yu Y."/>
            <person name="Kim H.R."/>
            <person name="Rambo T."/>
            <person name="Currie J."/>
            <person name="Collura K."/>
            <person name="Luo M."/>
            <person name="Yang T."/>
            <person name="Ammiraju J.S.S."/>
            <person name="Engler F."/>
            <person name="Soderlund C."/>
            <person name="Wing R.A."/>
            <person name="Palmer L.E."/>
            <person name="de la Bastide M."/>
            <person name="Spiegel L."/>
            <person name="Nascimento L."/>
            <person name="Zutavern T."/>
            <person name="O'Shaughnessy A."/>
            <person name="Dike S."/>
            <person name="Dedhia N."/>
            <person name="Preston R."/>
            <person name="Balija V."/>
            <person name="McCombie W.R."/>
            <person name="Chow T."/>
            <person name="Chen H."/>
            <person name="Chung M."/>
            <person name="Chen C."/>
            <person name="Shaw J."/>
            <person name="Wu H."/>
            <person name="Hsiao K."/>
            <person name="Chao Y."/>
            <person name="Chu M."/>
            <person name="Cheng C."/>
            <person name="Hour A."/>
            <person name="Lee P."/>
            <person name="Lin S."/>
            <person name="Lin Y."/>
            <person name="Liou J."/>
            <person name="Liu S."/>
            <person name="Hsing Y."/>
            <person name="Raghuvanshi S."/>
            <person name="Mohanty A."/>
            <person name="Bharti A.K."/>
            <person name="Gaur A."/>
            <person name="Gupta V."/>
            <person name="Kumar D."/>
            <person name="Ravi V."/>
            <person name="Vij S."/>
            <person name="Kapur A."/>
            <person name="Khurana P."/>
            <person name="Khurana P."/>
            <person name="Khurana J.P."/>
            <person name="Tyagi A.K."/>
            <person name="Gaikwad K."/>
            <person name="Singh A."/>
            <person name="Dalal V."/>
            <person name="Srivastava S."/>
            <person name="Dixit A."/>
            <person name="Pal A.K."/>
            <person name="Ghazi I.A."/>
            <person name="Yadav M."/>
            <person name="Pandit A."/>
            <person name="Bhargava A."/>
            <person name="Sureshbabu K."/>
            <person name="Batra K."/>
            <person name="Sharma T.R."/>
            <person name="Mohapatra T."/>
            <person name="Singh N.K."/>
            <person name="Messing J."/>
            <person name="Nelson A.B."/>
            <person name="Fuks G."/>
            <person name="Kavchok S."/>
            <person name="Keizer G."/>
            <person name="Linton E."/>
            <person name="Llaca V."/>
            <person name="Song R."/>
            <person name="Tanyolac B."/>
            <person name="Young S."/>
            <person name="Ho-Il K."/>
            <person name="Hahn J.H."/>
            <person name="Sangsakoo G."/>
            <person name="Vanavichit A."/>
            <person name="de Mattos Luiz.A.T."/>
            <person name="Zimmer P.D."/>
            <person name="Malone G."/>
            <person name="Dellagostin O."/>
            <person name="de Oliveira A.C."/>
            <person name="Bevan M."/>
            <person name="Bancroft I."/>
            <person name="Minx P."/>
            <person name="Cordum H."/>
            <person name="Wilson R."/>
            <person name="Cheng Z."/>
            <person name="Jin W."/>
            <person name="Jiang J."/>
            <person name="Leong S.A."/>
            <person name="Iwama H."/>
            <person name="Gojobori T."/>
            <person name="Itoh T."/>
            <person name="Niimura Y."/>
            <person name="Fujii Y."/>
            <person name="Habara T."/>
            <person name="Sakai H."/>
            <person name="Sato Y."/>
            <person name="Wilson G."/>
            <person name="Kumar K."/>
            <person name="McCouch S."/>
            <person name="Juretic N."/>
            <person name="Hoen D."/>
            <person name="Wright S."/>
            <person name="Bruskiewich R."/>
            <person name="Bureau T."/>
            <person name="Miyao A."/>
            <person name="Hirochika H."/>
            <person name="Nishikawa T."/>
            <person name="Kadowaki K."/>
            <person name="Sugiura M."/>
            <person name="Burr B."/>
            <person name="Sasaki T."/>
        </authorList>
    </citation>
    <scope>NUCLEOTIDE SEQUENCE [LARGE SCALE GENOMIC DNA]</scope>
    <source>
        <strain evidence="2">cv. Nipponbare</strain>
    </source>
</reference>
<keyword evidence="2" id="KW-1185">Reference proteome</keyword>
<protein>
    <submittedName>
        <fullName evidence="1">Os05g0375044 protein</fullName>
    </submittedName>
</protein>
<reference evidence="1 2" key="2">
    <citation type="journal article" date="2013" name="Plant Cell Physiol.">
        <title>Rice Annotation Project Database (RAP-DB): an integrative and interactive database for rice genomics.</title>
        <authorList>
            <person name="Sakai H."/>
            <person name="Lee S.S."/>
            <person name="Tanaka T."/>
            <person name="Numa H."/>
            <person name="Kim J."/>
            <person name="Kawahara Y."/>
            <person name="Wakimoto H."/>
            <person name="Yang C.C."/>
            <person name="Iwamoto M."/>
            <person name="Abe T."/>
            <person name="Yamada Y."/>
            <person name="Muto A."/>
            <person name="Inokuchi H."/>
            <person name="Ikemura T."/>
            <person name="Matsumoto T."/>
            <person name="Sasaki T."/>
            <person name="Itoh T."/>
        </authorList>
    </citation>
    <scope>NUCLEOTIDE SEQUENCE [LARGE SCALE GENOMIC DNA]</scope>
    <source>
        <strain evidence="2">cv. Nipponbare</strain>
    </source>
</reference>
<sequence>MLPRRLAAAHWSNLAVNEELGSTAAPSPLGKGALRAGLDSALTNGVEPYTRYRISCTFASTHSALPVVPTAVGCRRPLRRCPLRAPSSRAPPVLPSSVVLEVSW</sequence>
<proteinExistence type="predicted"/>
<dbReference type="Proteomes" id="UP000059680">
    <property type="component" value="Chromosome 5"/>
</dbReference>
<dbReference type="EMBL" id="AP014961">
    <property type="protein sequence ID" value="BAS93720.1"/>
    <property type="molecule type" value="Genomic_DNA"/>
</dbReference>
<name>A0A0P0WLN9_ORYSJ</name>
<dbReference type="InParanoid" id="A0A0P0WLN9"/>
<evidence type="ECO:0000313" key="1">
    <source>
        <dbReference type="EMBL" id="BAS93720.1"/>
    </source>
</evidence>
<accession>A0A0P0WLN9</accession>
<dbReference type="PaxDb" id="39947-A0A0P0WLN9"/>
<dbReference type="AlphaFoldDB" id="A0A0P0WLN9"/>